<dbReference type="GO" id="GO:0050853">
    <property type="term" value="P:B cell receptor signaling pathway"/>
    <property type="evidence" value="ECO:0007669"/>
    <property type="project" value="TreeGrafter"/>
</dbReference>
<dbReference type="PANTHER" id="PTHR15646:SF5">
    <property type="entry name" value="LINKER FOR ACTIVATION OF T-CELLS FAMILY MEMBER 2"/>
    <property type="match status" value="1"/>
</dbReference>
<sequence length="213" mass="23086">MSGDTELLWLAAVLLLLLGATTGLCARCFHPGVKRAEKIYQQRNVQGHGESFEVAQTFTLVQQVCPGPLKEAAVPRENELQLSCYEGSQREPDATYIEFMAADDYNWGRLQKSWGVGSSDGNSSDGNSYENVLIFQPRSPGPGELSIGTQAGEGPGGRPSPLCPTDGEESDYQNSTSIYQWHESARTLGQVWGAVCRIPAGSPDNDEPDYVNA</sequence>
<dbReference type="GO" id="GO:0042113">
    <property type="term" value="P:B cell activation"/>
    <property type="evidence" value="ECO:0007669"/>
    <property type="project" value="InterPro"/>
</dbReference>
<name>A0A1S3GKB3_DIPOR</name>
<dbReference type="KEGG" id="dord:105998498"/>
<feature type="region of interest" description="Disordered" evidence="1">
    <location>
        <begin position="137"/>
        <end position="173"/>
    </location>
</feature>
<protein>
    <submittedName>
        <fullName evidence="4 5">Linker for activation of T-cells family member 2</fullName>
    </submittedName>
</protein>
<keyword evidence="2" id="KW-0732">Signal</keyword>
<dbReference type="OrthoDB" id="9447847at2759"/>
<feature type="chain" id="PRO_5010479370" evidence="2">
    <location>
        <begin position="26"/>
        <end position="213"/>
    </location>
</feature>
<dbReference type="RefSeq" id="XP_012888679.1">
    <property type="nucleotide sequence ID" value="XM_013033225.1"/>
</dbReference>
<evidence type="ECO:0000313" key="4">
    <source>
        <dbReference type="RefSeq" id="XP_012888679.1"/>
    </source>
</evidence>
<keyword evidence="3" id="KW-1185">Reference proteome</keyword>
<gene>
    <name evidence="4 5" type="primary">Lat2</name>
</gene>
<dbReference type="CTD" id="7462"/>
<dbReference type="RefSeq" id="XP_012888680.1">
    <property type="nucleotide sequence ID" value="XM_013033226.1"/>
</dbReference>
<dbReference type="Pfam" id="PF15703">
    <property type="entry name" value="LAT2"/>
    <property type="match status" value="2"/>
</dbReference>
<dbReference type="GO" id="GO:0005886">
    <property type="term" value="C:plasma membrane"/>
    <property type="evidence" value="ECO:0007669"/>
    <property type="project" value="TreeGrafter"/>
</dbReference>
<dbReference type="InterPro" id="IPR031428">
    <property type="entry name" value="LAT2"/>
</dbReference>
<evidence type="ECO:0000313" key="3">
    <source>
        <dbReference type="Proteomes" id="UP000081671"/>
    </source>
</evidence>
<dbReference type="AlphaFoldDB" id="A0A1S3GKB3"/>
<evidence type="ECO:0000256" key="1">
    <source>
        <dbReference type="SAM" id="MobiDB-lite"/>
    </source>
</evidence>
<feature type="signal peptide" evidence="2">
    <location>
        <begin position="1"/>
        <end position="25"/>
    </location>
</feature>
<dbReference type="GO" id="GO:0019722">
    <property type="term" value="P:calcium-mediated signaling"/>
    <property type="evidence" value="ECO:0007669"/>
    <property type="project" value="TreeGrafter"/>
</dbReference>
<dbReference type="GeneID" id="105998498"/>
<organism evidence="3 4">
    <name type="scientific">Dipodomys ordii</name>
    <name type="common">Ord's kangaroo rat</name>
    <dbReference type="NCBI Taxonomy" id="10020"/>
    <lineage>
        <taxon>Eukaryota</taxon>
        <taxon>Metazoa</taxon>
        <taxon>Chordata</taxon>
        <taxon>Craniata</taxon>
        <taxon>Vertebrata</taxon>
        <taxon>Euteleostomi</taxon>
        <taxon>Mammalia</taxon>
        <taxon>Eutheria</taxon>
        <taxon>Euarchontoglires</taxon>
        <taxon>Glires</taxon>
        <taxon>Rodentia</taxon>
        <taxon>Castorimorpha</taxon>
        <taxon>Heteromyidae</taxon>
        <taxon>Dipodomyinae</taxon>
        <taxon>Dipodomys</taxon>
    </lineage>
</organism>
<reference evidence="4 5" key="1">
    <citation type="submission" date="2025-04" db="UniProtKB">
        <authorList>
            <consortium name="RefSeq"/>
        </authorList>
    </citation>
    <scope>IDENTIFICATION</scope>
    <source>
        <tissue evidence="4 5">Kidney</tissue>
    </source>
</reference>
<proteinExistence type="predicted"/>
<evidence type="ECO:0000313" key="5">
    <source>
        <dbReference type="RefSeq" id="XP_012888680.1"/>
    </source>
</evidence>
<evidence type="ECO:0000256" key="2">
    <source>
        <dbReference type="SAM" id="SignalP"/>
    </source>
</evidence>
<accession>A0A1S3GKB3</accession>
<dbReference type="PANTHER" id="PTHR15646">
    <property type="entry name" value="LINKER FOR ACTIVATION OF T-CELLS FAMILY MEMBER 2"/>
    <property type="match status" value="1"/>
</dbReference>
<dbReference type="Proteomes" id="UP000081671">
    <property type="component" value="Unplaced"/>
</dbReference>